<name>A0A9P9AN39_9HYPO</name>
<reference evidence="2 3" key="1">
    <citation type="journal article" date="2021" name="Nat. Commun.">
        <title>Genetic determinants of endophytism in the Arabidopsis root mycobiome.</title>
        <authorList>
            <person name="Mesny F."/>
            <person name="Miyauchi S."/>
            <person name="Thiergart T."/>
            <person name="Pickel B."/>
            <person name="Atanasova L."/>
            <person name="Karlsson M."/>
            <person name="Huettel B."/>
            <person name="Barry K.W."/>
            <person name="Haridas S."/>
            <person name="Chen C."/>
            <person name="Bauer D."/>
            <person name="Andreopoulos W."/>
            <person name="Pangilinan J."/>
            <person name="LaButti K."/>
            <person name="Riley R."/>
            <person name="Lipzen A."/>
            <person name="Clum A."/>
            <person name="Drula E."/>
            <person name="Henrissat B."/>
            <person name="Kohler A."/>
            <person name="Grigoriev I.V."/>
            <person name="Martin F.M."/>
            <person name="Hacquard S."/>
        </authorList>
    </citation>
    <scope>NUCLEOTIDE SEQUENCE [LARGE SCALE GENOMIC DNA]</scope>
    <source>
        <strain evidence="2 3">MPI-CAGE-CH-0241</strain>
    </source>
</reference>
<feature type="region of interest" description="Disordered" evidence="1">
    <location>
        <begin position="50"/>
        <end position="90"/>
    </location>
</feature>
<keyword evidence="3" id="KW-1185">Reference proteome</keyword>
<evidence type="ECO:0000313" key="3">
    <source>
        <dbReference type="Proteomes" id="UP000777438"/>
    </source>
</evidence>
<feature type="compositionally biased region" description="Basic and acidic residues" evidence="1">
    <location>
        <begin position="81"/>
        <end position="90"/>
    </location>
</feature>
<protein>
    <submittedName>
        <fullName evidence="2">Uncharacterized protein</fullName>
    </submittedName>
</protein>
<sequence length="90" mass="9630">MVAGTEATLVNWCCPSCCHAADFGVHDYCSPCSGGKTCFPIDDVAPQVYDPAKDDAKKKTPASSSGSSEKGKFKEKKHGKKTEDRSKELS</sequence>
<dbReference type="Proteomes" id="UP000777438">
    <property type="component" value="Unassembled WGS sequence"/>
</dbReference>
<gene>
    <name evidence="2" type="ORF">B0T10DRAFT_560517</name>
</gene>
<organism evidence="2 3">
    <name type="scientific">Thelonectria olida</name>
    <dbReference type="NCBI Taxonomy" id="1576542"/>
    <lineage>
        <taxon>Eukaryota</taxon>
        <taxon>Fungi</taxon>
        <taxon>Dikarya</taxon>
        <taxon>Ascomycota</taxon>
        <taxon>Pezizomycotina</taxon>
        <taxon>Sordariomycetes</taxon>
        <taxon>Hypocreomycetidae</taxon>
        <taxon>Hypocreales</taxon>
        <taxon>Nectriaceae</taxon>
        <taxon>Thelonectria</taxon>
    </lineage>
</organism>
<evidence type="ECO:0000313" key="2">
    <source>
        <dbReference type="EMBL" id="KAH6891263.1"/>
    </source>
</evidence>
<dbReference type="AlphaFoldDB" id="A0A9P9AN39"/>
<evidence type="ECO:0000256" key="1">
    <source>
        <dbReference type="SAM" id="MobiDB-lite"/>
    </source>
</evidence>
<dbReference type="EMBL" id="JAGPYM010000008">
    <property type="protein sequence ID" value="KAH6891263.1"/>
    <property type="molecule type" value="Genomic_DNA"/>
</dbReference>
<proteinExistence type="predicted"/>
<comment type="caution">
    <text evidence="2">The sequence shown here is derived from an EMBL/GenBank/DDBJ whole genome shotgun (WGS) entry which is preliminary data.</text>
</comment>
<accession>A0A9P9AN39</accession>